<comment type="caution">
    <text evidence="2">The sequence shown here is derived from an EMBL/GenBank/DDBJ whole genome shotgun (WGS) entry which is preliminary data.</text>
</comment>
<keyword evidence="3" id="KW-1185">Reference proteome</keyword>
<keyword evidence="1" id="KW-0472">Membrane</keyword>
<accession>A0A8J4RCB4</accession>
<dbReference type="Proteomes" id="UP000737018">
    <property type="component" value="Unassembled WGS sequence"/>
</dbReference>
<name>A0A8J4RCB4_9ROSI</name>
<gene>
    <name evidence="2" type="ORF">CMV_008366</name>
</gene>
<dbReference type="EMBL" id="JRKL02000870">
    <property type="protein sequence ID" value="KAF3967650.1"/>
    <property type="molecule type" value="Genomic_DNA"/>
</dbReference>
<evidence type="ECO:0000256" key="1">
    <source>
        <dbReference type="SAM" id="Phobius"/>
    </source>
</evidence>
<sequence length="71" mass="7799">MLTRSEQASSESKNKHTTRAAIIKLGRRVWREAVVVVVVAVSLLLGLYISPSLSLKSRVHFVNGDYQSGST</sequence>
<keyword evidence="1" id="KW-0812">Transmembrane</keyword>
<dbReference type="AlphaFoldDB" id="A0A8J4RCB4"/>
<evidence type="ECO:0000313" key="2">
    <source>
        <dbReference type="EMBL" id="KAF3967650.1"/>
    </source>
</evidence>
<evidence type="ECO:0000313" key="3">
    <source>
        <dbReference type="Proteomes" id="UP000737018"/>
    </source>
</evidence>
<feature type="transmembrane region" description="Helical" evidence="1">
    <location>
        <begin position="29"/>
        <end position="49"/>
    </location>
</feature>
<protein>
    <submittedName>
        <fullName evidence="2">Uncharacterized protein</fullName>
    </submittedName>
</protein>
<proteinExistence type="predicted"/>
<keyword evidence="1" id="KW-1133">Transmembrane helix</keyword>
<organism evidence="2 3">
    <name type="scientific">Castanea mollissima</name>
    <name type="common">Chinese chestnut</name>
    <dbReference type="NCBI Taxonomy" id="60419"/>
    <lineage>
        <taxon>Eukaryota</taxon>
        <taxon>Viridiplantae</taxon>
        <taxon>Streptophyta</taxon>
        <taxon>Embryophyta</taxon>
        <taxon>Tracheophyta</taxon>
        <taxon>Spermatophyta</taxon>
        <taxon>Magnoliopsida</taxon>
        <taxon>eudicotyledons</taxon>
        <taxon>Gunneridae</taxon>
        <taxon>Pentapetalae</taxon>
        <taxon>rosids</taxon>
        <taxon>fabids</taxon>
        <taxon>Fagales</taxon>
        <taxon>Fagaceae</taxon>
        <taxon>Castanea</taxon>
    </lineage>
</organism>
<reference evidence="2" key="1">
    <citation type="submission" date="2020-03" db="EMBL/GenBank/DDBJ databases">
        <title>Castanea mollissima Vanexum genome sequencing.</title>
        <authorList>
            <person name="Staton M."/>
        </authorList>
    </citation>
    <scope>NUCLEOTIDE SEQUENCE</scope>
    <source>
        <tissue evidence="2">Leaf</tissue>
    </source>
</reference>